<reference evidence="7" key="1">
    <citation type="journal article" date="2023" name="Mol. Phylogenet. Evol.">
        <title>Genome-scale phylogeny and comparative genomics of the fungal order Sordariales.</title>
        <authorList>
            <person name="Hensen N."/>
            <person name="Bonometti L."/>
            <person name="Westerberg I."/>
            <person name="Brannstrom I.O."/>
            <person name="Guillou S."/>
            <person name="Cros-Aarteil S."/>
            <person name="Calhoun S."/>
            <person name="Haridas S."/>
            <person name="Kuo A."/>
            <person name="Mondo S."/>
            <person name="Pangilinan J."/>
            <person name="Riley R."/>
            <person name="LaButti K."/>
            <person name="Andreopoulos B."/>
            <person name="Lipzen A."/>
            <person name="Chen C."/>
            <person name="Yan M."/>
            <person name="Daum C."/>
            <person name="Ng V."/>
            <person name="Clum A."/>
            <person name="Steindorff A."/>
            <person name="Ohm R.A."/>
            <person name="Martin F."/>
            <person name="Silar P."/>
            <person name="Natvig D.O."/>
            <person name="Lalanne C."/>
            <person name="Gautier V."/>
            <person name="Ament-Velasquez S.L."/>
            <person name="Kruys A."/>
            <person name="Hutchinson M.I."/>
            <person name="Powell A.J."/>
            <person name="Barry K."/>
            <person name="Miller A.N."/>
            <person name="Grigoriev I.V."/>
            <person name="Debuchy R."/>
            <person name="Gladieux P."/>
            <person name="Hiltunen Thoren M."/>
            <person name="Johannesson H."/>
        </authorList>
    </citation>
    <scope>NUCLEOTIDE SEQUENCE</scope>
    <source>
        <strain evidence="7">CBS 757.83</strain>
    </source>
</reference>
<feature type="compositionally biased region" description="Polar residues" evidence="5">
    <location>
        <begin position="209"/>
        <end position="218"/>
    </location>
</feature>
<keyword evidence="4 6" id="KW-0472">Membrane</keyword>
<keyword evidence="2 6" id="KW-0812">Transmembrane</keyword>
<dbReference type="GO" id="GO:0071944">
    <property type="term" value="C:cell periphery"/>
    <property type="evidence" value="ECO:0007669"/>
    <property type="project" value="UniProtKB-ARBA"/>
</dbReference>
<dbReference type="InterPro" id="IPR051694">
    <property type="entry name" value="Immunoregulatory_rcpt-like"/>
</dbReference>
<feature type="transmembrane region" description="Helical" evidence="6">
    <location>
        <begin position="223"/>
        <end position="246"/>
    </location>
</feature>
<dbReference type="PANTHER" id="PTHR15549:SF33">
    <property type="entry name" value="MEMBRANE PROTEIN WSC4, PUTATIVE (AFU_ORTHOLOGUE AFUA_5G09020)-RELATED"/>
    <property type="match status" value="1"/>
</dbReference>
<evidence type="ECO:0000256" key="6">
    <source>
        <dbReference type="SAM" id="Phobius"/>
    </source>
</evidence>
<dbReference type="EMBL" id="MU863651">
    <property type="protein sequence ID" value="KAK4099247.1"/>
    <property type="molecule type" value="Genomic_DNA"/>
</dbReference>
<sequence>MAFTGEERTVLGPLTTVFTPPAPCTIAIGLCATCDVAWLGQTCAPTTVQDDPGCWPTTTAGAPEPGRPLYGWGFYSPGLECPAGYTSACTAIAGTTSAWQVQYLMEPEETFVGCCPTGFHCDNLNGQTCRHVATSTILPTVSCESGSSNNFGFTTLPAPDVSALHLYAPMIQLAWKATDRPPDFDATTSTTGTAGPTSASTATSTPTSNEPDTSTGPPLSTGAVAGIAVGSAALSLLIIAAAFFVWRRRRRLRNSIGTGNDLPPSDNPPSYPSDTKFSYTGNASELGVGGHERAEVLGDGRGFGFAEVSGEGHERAELFAAEHRGGHAPGAGPGLAEGVVQPAKAPVEMPAERHA</sequence>
<keyword evidence="3 6" id="KW-1133">Transmembrane helix</keyword>
<comment type="subcellular location">
    <subcellularLocation>
        <location evidence="1">Membrane</location>
        <topology evidence="1">Single-pass membrane protein</topology>
    </subcellularLocation>
</comment>
<feature type="region of interest" description="Disordered" evidence="5">
    <location>
        <begin position="324"/>
        <end position="355"/>
    </location>
</feature>
<reference evidence="7" key="2">
    <citation type="submission" date="2023-05" db="EMBL/GenBank/DDBJ databases">
        <authorList>
            <consortium name="Lawrence Berkeley National Laboratory"/>
            <person name="Steindorff A."/>
            <person name="Hensen N."/>
            <person name="Bonometti L."/>
            <person name="Westerberg I."/>
            <person name="Brannstrom I.O."/>
            <person name="Guillou S."/>
            <person name="Cros-Aarteil S."/>
            <person name="Calhoun S."/>
            <person name="Haridas S."/>
            <person name="Kuo A."/>
            <person name="Mondo S."/>
            <person name="Pangilinan J."/>
            <person name="Riley R."/>
            <person name="Labutti K."/>
            <person name="Andreopoulos B."/>
            <person name="Lipzen A."/>
            <person name="Chen C."/>
            <person name="Yanf M."/>
            <person name="Daum C."/>
            <person name="Ng V."/>
            <person name="Clum A."/>
            <person name="Ohm R."/>
            <person name="Martin F."/>
            <person name="Silar P."/>
            <person name="Natvig D."/>
            <person name="Lalanne C."/>
            <person name="Gautier V."/>
            <person name="Ament-Velasquez S.L."/>
            <person name="Kruys A."/>
            <person name="Hutchinson M.I."/>
            <person name="Powell A.J."/>
            <person name="Barry K."/>
            <person name="Miller A.N."/>
            <person name="Grigoriev I.V."/>
            <person name="Debuchy R."/>
            <person name="Gladieux P."/>
            <person name="Thoren M.H."/>
            <person name="Johannesson H."/>
        </authorList>
    </citation>
    <scope>NUCLEOTIDE SEQUENCE</scope>
    <source>
        <strain evidence="7">CBS 757.83</strain>
    </source>
</reference>
<dbReference type="AlphaFoldDB" id="A0AAN6Q1F3"/>
<evidence type="ECO:0000256" key="5">
    <source>
        <dbReference type="SAM" id="MobiDB-lite"/>
    </source>
</evidence>
<proteinExistence type="predicted"/>
<name>A0AAN6Q1F3_9PEZI</name>
<gene>
    <name evidence="7" type="ORF">N658DRAFT_498617</name>
</gene>
<feature type="compositionally biased region" description="Low complexity" evidence="5">
    <location>
        <begin position="186"/>
        <end position="208"/>
    </location>
</feature>
<dbReference type="GO" id="GO:0016020">
    <property type="term" value="C:membrane"/>
    <property type="evidence" value="ECO:0007669"/>
    <property type="project" value="UniProtKB-SubCell"/>
</dbReference>
<feature type="region of interest" description="Disordered" evidence="5">
    <location>
        <begin position="255"/>
        <end position="286"/>
    </location>
</feature>
<evidence type="ECO:0000256" key="3">
    <source>
        <dbReference type="ARBA" id="ARBA00022989"/>
    </source>
</evidence>
<evidence type="ECO:0000256" key="4">
    <source>
        <dbReference type="ARBA" id="ARBA00023136"/>
    </source>
</evidence>
<dbReference type="PANTHER" id="PTHR15549">
    <property type="entry name" value="PAIRED IMMUNOGLOBULIN-LIKE TYPE 2 RECEPTOR"/>
    <property type="match status" value="1"/>
</dbReference>
<evidence type="ECO:0000313" key="7">
    <source>
        <dbReference type="EMBL" id="KAK4099247.1"/>
    </source>
</evidence>
<evidence type="ECO:0000313" key="8">
    <source>
        <dbReference type="Proteomes" id="UP001305647"/>
    </source>
</evidence>
<dbReference type="Proteomes" id="UP001305647">
    <property type="component" value="Unassembled WGS sequence"/>
</dbReference>
<feature type="region of interest" description="Disordered" evidence="5">
    <location>
        <begin position="182"/>
        <end position="219"/>
    </location>
</feature>
<evidence type="ECO:0000256" key="2">
    <source>
        <dbReference type="ARBA" id="ARBA00022692"/>
    </source>
</evidence>
<organism evidence="7 8">
    <name type="scientific">Parathielavia hyrcaniae</name>
    <dbReference type="NCBI Taxonomy" id="113614"/>
    <lineage>
        <taxon>Eukaryota</taxon>
        <taxon>Fungi</taxon>
        <taxon>Dikarya</taxon>
        <taxon>Ascomycota</taxon>
        <taxon>Pezizomycotina</taxon>
        <taxon>Sordariomycetes</taxon>
        <taxon>Sordariomycetidae</taxon>
        <taxon>Sordariales</taxon>
        <taxon>Chaetomiaceae</taxon>
        <taxon>Parathielavia</taxon>
    </lineage>
</organism>
<protein>
    <submittedName>
        <fullName evidence="7">Uncharacterized protein</fullName>
    </submittedName>
</protein>
<comment type="caution">
    <text evidence="7">The sequence shown here is derived from an EMBL/GenBank/DDBJ whole genome shotgun (WGS) entry which is preliminary data.</text>
</comment>
<accession>A0AAN6Q1F3</accession>
<keyword evidence="8" id="KW-1185">Reference proteome</keyword>
<evidence type="ECO:0000256" key="1">
    <source>
        <dbReference type="ARBA" id="ARBA00004167"/>
    </source>
</evidence>